<evidence type="ECO:0000256" key="4">
    <source>
        <dbReference type="ARBA" id="ARBA00022692"/>
    </source>
</evidence>
<feature type="transmembrane region" description="Helical" evidence="7">
    <location>
        <begin position="361"/>
        <end position="380"/>
    </location>
</feature>
<proteinExistence type="inferred from homology"/>
<dbReference type="Proteomes" id="UP000595917">
    <property type="component" value="Chromosome"/>
</dbReference>
<dbReference type="SUPFAM" id="SSF103473">
    <property type="entry name" value="MFS general substrate transporter"/>
    <property type="match status" value="1"/>
</dbReference>
<feature type="transmembrane region" description="Helical" evidence="7">
    <location>
        <begin position="160"/>
        <end position="179"/>
    </location>
</feature>
<keyword evidence="3" id="KW-0813">Transport</keyword>
<dbReference type="PANTHER" id="PTHR23514:SF3">
    <property type="entry name" value="BYPASS OF STOP CODON PROTEIN 6"/>
    <property type="match status" value="1"/>
</dbReference>
<evidence type="ECO:0000256" key="1">
    <source>
        <dbReference type="ARBA" id="ARBA00004127"/>
    </source>
</evidence>
<comment type="similarity">
    <text evidence="2">Belongs to the major facilitator superfamily.</text>
</comment>
<evidence type="ECO:0000256" key="7">
    <source>
        <dbReference type="SAM" id="Phobius"/>
    </source>
</evidence>
<dbReference type="InterPro" id="IPR011701">
    <property type="entry name" value="MFS"/>
</dbReference>
<evidence type="ECO:0000256" key="5">
    <source>
        <dbReference type="ARBA" id="ARBA00022989"/>
    </source>
</evidence>
<keyword evidence="5 7" id="KW-1133">Transmembrane helix</keyword>
<protein>
    <submittedName>
        <fullName evidence="9">MFS transporter</fullName>
    </submittedName>
</protein>
<organism evidence="9 10">
    <name type="scientific">Breznakiella homolactica</name>
    <dbReference type="NCBI Taxonomy" id="2798577"/>
    <lineage>
        <taxon>Bacteria</taxon>
        <taxon>Pseudomonadati</taxon>
        <taxon>Spirochaetota</taxon>
        <taxon>Spirochaetia</taxon>
        <taxon>Spirochaetales</taxon>
        <taxon>Breznakiellaceae</taxon>
        <taxon>Breznakiella</taxon>
    </lineage>
</organism>
<keyword evidence="10" id="KW-1185">Reference proteome</keyword>
<gene>
    <name evidence="9" type="ORF">JFL75_20030</name>
</gene>
<feature type="transmembrane region" description="Helical" evidence="7">
    <location>
        <begin position="247"/>
        <end position="266"/>
    </location>
</feature>
<feature type="transmembrane region" description="Helical" evidence="7">
    <location>
        <begin position="200"/>
        <end position="227"/>
    </location>
</feature>
<feature type="transmembrane region" description="Helical" evidence="7">
    <location>
        <begin position="41"/>
        <end position="59"/>
    </location>
</feature>
<comment type="subcellular location">
    <subcellularLocation>
        <location evidence="1">Endomembrane system</location>
        <topology evidence="1">Multi-pass membrane protein</topology>
    </subcellularLocation>
</comment>
<dbReference type="PANTHER" id="PTHR23514">
    <property type="entry name" value="BYPASS OF STOP CODON PROTEIN 6"/>
    <property type="match status" value="1"/>
</dbReference>
<feature type="domain" description="Major facilitator superfamily (MFS) profile" evidence="8">
    <location>
        <begin position="5"/>
        <end position="387"/>
    </location>
</feature>
<dbReference type="GO" id="GO:0012505">
    <property type="term" value="C:endomembrane system"/>
    <property type="evidence" value="ECO:0007669"/>
    <property type="project" value="UniProtKB-SubCell"/>
</dbReference>
<evidence type="ECO:0000256" key="2">
    <source>
        <dbReference type="ARBA" id="ARBA00008335"/>
    </source>
</evidence>
<accession>A0A7T7XMU5</accession>
<name>A0A7T7XMU5_9SPIR</name>
<feature type="transmembrane region" description="Helical" evidence="7">
    <location>
        <begin position="94"/>
        <end position="116"/>
    </location>
</feature>
<evidence type="ECO:0000259" key="8">
    <source>
        <dbReference type="PROSITE" id="PS50850"/>
    </source>
</evidence>
<dbReference type="InterPro" id="IPR020846">
    <property type="entry name" value="MFS_dom"/>
</dbReference>
<feature type="transmembrane region" description="Helical" evidence="7">
    <location>
        <begin position="337"/>
        <end position="355"/>
    </location>
</feature>
<dbReference type="Gene3D" id="1.20.1250.20">
    <property type="entry name" value="MFS general substrate transporter like domains"/>
    <property type="match status" value="1"/>
</dbReference>
<keyword evidence="6 7" id="KW-0472">Membrane</keyword>
<dbReference type="GO" id="GO:0022857">
    <property type="term" value="F:transmembrane transporter activity"/>
    <property type="evidence" value="ECO:0007669"/>
    <property type="project" value="InterPro"/>
</dbReference>
<dbReference type="Pfam" id="PF07690">
    <property type="entry name" value="MFS_1"/>
    <property type="match status" value="1"/>
</dbReference>
<reference evidence="9" key="1">
    <citation type="submission" date="2021-01" db="EMBL/GenBank/DDBJ databases">
        <title>Description of Breznakiella homolactica.</title>
        <authorList>
            <person name="Song Y."/>
            <person name="Brune A."/>
        </authorList>
    </citation>
    <scope>NUCLEOTIDE SEQUENCE</scope>
    <source>
        <strain evidence="9">RmG30</strain>
    </source>
</reference>
<keyword evidence="4 7" id="KW-0812">Transmembrane</keyword>
<evidence type="ECO:0000313" key="9">
    <source>
        <dbReference type="EMBL" id="QQO09188.1"/>
    </source>
</evidence>
<dbReference type="AlphaFoldDB" id="A0A7T7XMU5"/>
<dbReference type="InterPro" id="IPR036259">
    <property type="entry name" value="MFS_trans_sf"/>
</dbReference>
<dbReference type="KEGG" id="bhc:JFL75_20030"/>
<sequence length="394" mass="42005">MALILLIIIYITFISLGLPDSLLGSAWPIMQADLKVPLSNAGLLSMITTGGTVVSSLLGGKLIRLLGTGKLTFISVAMTAAALLGFSLSPSFLWLMACAIPLGLGAGAVDTALNNFIALHYKARHMNWLHCFWGIGATAGPLIMSVFISRDANWRGGYSAISVIQFSLVLILAFALPLWKKFESPADDNPEQTDRRNRKGVLSIPGVKASLTAFFAYSAVELGAGLWGTTYLTLYKGLPPDTAARAFALYYAGITAGRFVSGFVTMAMDNRRLIRLGQWVILTGILVILLPLPPFFSITGFVLLGIGCAPLFPSMLHETPARFGPGASQTIMGIQMAAGYTGSTLMPMALGFILSKAGVQILPYYLLFFLVLLIGCSEYINRLMAKSGSGTSAA</sequence>
<feature type="transmembrane region" description="Helical" evidence="7">
    <location>
        <begin position="128"/>
        <end position="148"/>
    </location>
</feature>
<dbReference type="PROSITE" id="PS50850">
    <property type="entry name" value="MFS"/>
    <property type="match status" value="1"/>
</dbReference>
<dbReference type="GO" id="GO:0016020">
    <property type="term" value="C:membrane"/>
    <property type="evidence" value="ECO:0007669"/>
    <property type="project" value="TreeGrafter"/>
</dbReference>
<dbReference type="RefSeq" id="WP_215626494.1">
    <property type="nucleotide sequence ID" value="NZ_CP067089.2"/>
</dbReference>
<evidence type="ECO:0000313" key="10">
    <source>
        <dbReference type="Proteomes" id="UP000595917"/>
    </source>
</evidence>
<dbReference type="EMBL" id="CP067089">
    <property type="protein sequence ID" value="QQO09188.1"/>
    <property type="molecule type" value="Genomic_DNA"/>
</dbReference>
<evidence type="ECO:0000256" key="6">
    <source>
        <dbReference type="ARBA" id="ARBA00023136"/>
    </source>
</evidence>
<feature type="transmembrane region" description="Helical" evidence="7">
    <location>
        <begin position="71"/>
        <end position="88"/>
    </location>
</feature>
<evidence type="ECO:0000256" key="3">
    <source>
        <dbReference type="ARBA" id="ARBA00022448"/>
    </source>
</evidence>
<dbReference type="InterPro" id="IPR051788">
    <property type="entry name" value="MFS_Transporter"/>
</dbReference>